<comment type="caution">
    <text evidence="2">The sequence shown here is derived from an EMBL/GenBank/DDBJ whole genome shotgun (WGS) entry which is preliminary data.</text>
</comment>
<proteinExistence type="predicted"/>
<evidence type="ECO:0000313" key="3">
    <source>
        <dbReference type="Proteomes" id="UP000821866"/>
    </source>
</evidence>
<protein>
    <submittedName>
        <fullName evidence="2">Uncharacterized protein</fullName>
    </submittedName>
</protein>
<dbReference type="Proteomes" id="UP000821866">
    <property type="component" value="Unassembled WGS sequence"/>
</dbReference>
<reference evidence="2" key="2">
    <citation type="submission" date="2021-09" db="EMBL/GenBank/DDBJ databases">
        <authorList>
            <person name="Jia N."/>
            <person name="Wang J."/>
            <person name="Shi W."/>
            <person name="Du L."/>
            <person name="Sun Y."/>
            <person name="Zhan W."/>
            <person name="Jiang J."/>
            <person name="Wang Q."/>
            <person name="Zhang B."/>
            <person name="Ji P."/>
            <person name="Sakyi L.B."/>
            <person name="Cui X."/>
            <person name="Yuan T."/>
            <person name="Jiang B."/>
            <person name="Yang W."/>
            <person name="Lam T.T.-Y."/>
            <person name="Chang Q."/>
            <person name="Ding S."/>
            <person name="Wang X."/>
            <person name="Zhu J."/>
            <person name="Ruan X."/>
            <person name="Zhao L."/>
            <person name="Wei J."/>
            <person name="Que T."/>
            <person name="Du C."/>
            <person name="Cheng J."/>
            <person name="Dai P."/>
            <person name="Han X."/>
            <person name="Huang E."/>
            <person name="Gao Y."/>
            <person name="Liu J."/>
            <person name="Shao H."/>
            <person name="Ye R."/>
            <person name="Li L."/>
            <person name="Wei W."/>
            <person name="Wang X."/>
            <person name="Wang C."/>
            <person name="Huo Q."/>
            <person name="Li W."/>
            <person name="Guo W."/>
            <person name="Chen H."/>
            <person name="Chen S."/>
            <person name="Zhou L."/>
            <person name="Zhou L."/>
            <person name="Ni X."/>
            <person name="Tian J."/>
            <person name="Zhou Y."/>
            <person name="Sheng Y."/>
            <person name="Liu T."/>
            <person name="Pan Y."/>
            <person name="Xia L."/>
            <person name="Li J."/>
            <person name="Zhao F."/>
            <person name="Cao W."/>
        </authorList>
    </citation>
    <scope>NUCLEOTIDE SEQUENCE</scope>
    <source>
        <strain evidence="2">Rmic-2018</strain>
        <tissue evidence="2">Larvae</tissue>
    </source>
</reference>
<keyword evidence="3" id="KW-1185">Reference proteome</keyword>
<evidence type="ECO:0000313" key="2">
    <source>
        <dbReference type="EMBL" id="KAH8025353.1"/>
    </source>
</evidence>
<name>A0A9J6DTS5_RHIMP</name>
<feature type="region of interest" description="Disordered" evidence="1">
    <location>
        <begin position="33"/>
        <end position="72"/>
    </location>
</feature>
<dbReference type="AlphaFoldDB" id="A0A9J6DTS5"/>
<organism evidence="2 3">
    <name type="scientific">Rhipicephalus microplus</name>
    <name type="common">Cattle tick</name>
    <name type="synonym">Boophilus microplus</name>
    <dbReference type="NCBI Taxonomy" id="6941"/>
    <lineage>
        <taxon>Eukaryota</taxon>
        <taxon>Metazoa</taxon>
        <taxon>Ecdysozoa</taxon>
        <taxon>Arthropoda</taxon>
        <taxon>Chelicerata</taxon>
        <taxon>Arachnida</taxon>
        <taxon>Acari</taxon>
        <taxon>Parasitiformes</taxon>
        <taxon>Ixodida</taxon>
        <taxon>Ixodoidea</taxon>
        <taxon>Ixodidae</taxon>
        <taxon>Rhipicephalinae</taxon>
        <taxon>Rhipicephalus</taxon>
        <taxon>Boophilus</taxon>
    </lineage>
</organism>
<gene>
    <name evidence="2" type="ORF">HPB51_007499</name>
</gene>
<sequence>MSDRKQRRKLYLDKDELFIVPRSMLYWRLQRERTRSAPASLPGPPAAAEAGDTLGGGQPSSVTPEFFDQTSDEGIENVSEEMNCEEMKAVGRFYQRDTIVPFRSNETHELRPVQNMQIASSDTLSNSLLISEHLEAL</sequence>
<reference evidence="2" key="1">
    <citation type="journal article" date="2020" name="Cell">
        <title>Large-Scale Comparative Analyses of Tick Genomes Elucidate Their Genetic Diversity and Vector Capacities.</title>
        <authorList>
            <consortium name="Tick Genome and Microbiome Consortium (TIGMIC)"/>
            <person name="Jia N."/>
            <person name="Wang J."/>
            <person name="Shi W."/>
            <person name="Du L."/>
            <person name="Sun Y."/>
            <person name="Zhan W."/>
            <person name="Jiang J.F."/>
            <person name="Wang Q."/>
            <person name="Zhang B."/>
            <person name="Ji P."/>
            <person name="Bell-Sakyi L."/>
            <person name="Cui X.M."/>
            <person name="Yuan T.T."/>
            <person name="Jiang B.G."/>
            <person name="Yang W.F."/>
            <person name="Lam T.T."/>
            <person name="Chang Q.C."/>
            <person name="Ding S.J."/>
            <person name="Wang X.J."/>
            <person name="Zhu J.G."/>
            <person name="Ruan X.D."/>
            <person name="Zhao L."/>
            <person name="Wei J.T."/>
            <person name="Ye R.Z."/>
            <person name="Que T.C."/>
            <person name="Du C.H."/>
            <person name="Zhou Y.H."/>
            <person name="Cheng J.X."/>
            <person name="Dai P.F."/>
            <person name="Guo W.B."/>
            <person name="Han X.H."/>
            <person name="Huang E.J."/>
            <person name="Li L.F."/>
            <person name="Wei W."/>
            <person name="Gao Y.C."/>
            <person name="Liu J.Z."/>
            <person name="Shao H.Z."/>
            <person name="Wang X."/>
            <person name="Wang C.C."/>
            <person name="Yang T.C."/>
            <person name="Huo Q.B."/>
            <person name="Li W."/>
            <person name="Chen H.Y."/>
            <person name="Chen S.E."/>
            <person name="Zhou L.G."/>
            <person name="Ni X.B."/>
            <person name="Tian J.H."/>
            <person name="Sheng Y."/>
            <person name="Liu T."/>
            <person name="Pan Y.S."/>
            <person name="Xia L.Y."/>
            <person name="Li J."/>
            <person name="Zhao F."/>
            <person name="Cao W.C."/>
        </authorList>
    </citation>
    <scope>NUCLEOTIDE SEQUENCE</scope>
    <source>
        <strain evidence="2">Rmic-2018</strain>
    </source>
</reference>
<evidence type="ECO:0000256" key="1">
    <source>
        <dbReference type="SAM" id="MobiDB-lite"/>
    </source>
</evidence>
<feature type="compositionally biased region" description="Low complexity" evidence="1">
    <location>
        <begin position="36"/>
        <end position="51"/>
    </location>
</feature>
<dbReference type="EMBL" id="JABSTU010000007">
    <property type="protein sequence ID" value="KAH8025353.1"/>
    <property type="molecule type" value="Genomic_DNA"/>
</dbReference>
<accession>A0A9J6DTS5</accession>